<proteinExistence type="predicted"/>
<name>A0ABY1I900_9HYPH</name>
<comment type="caution">
    <text evidence="2">The sequence shown here is derived from an EMBL/GenBank/DDBJ whole genome shotgun (WGS) entry which is preliminary data.</text>
</comment>
<keyword evidence="3" id="KW-1185">Reference proteome</keyword>
<protein>
    <submittedName>
        <fullName evidence="2">Uncharacterized protein</fullName>
    </submittedName>
</protein>
<gene>
    <name evidence="2" type="ORF">SAMN02745911_1183</name>
</gene>
<evidence type="ECO:0000313" key="3">
    <source>
        <dbReference type="Proteomes" id="UP000184290"/>
    </source>
</evidence>
<dbReference type="Proteomes" id="UP000184290">
    <property type="component" value="Unassembled WGS sequence"/>
</dbReference>
<feature type="region of interest" description="Disordered" evidence="1">
    <location>
        <begin position="264"/>
        <end position="287"/>
    </location>
</feature>
<accession>A0ABY1I900</accession>
<organism evidence="2 3">
    <name type="scientific">Aureimonas altamirensis DSM 21988</name>
    <dbReference type="NCBI Taxonomy" id="1121026"/>
    <lineage>
        <taxon>Bacteria</taxon>
        <taxon>Pseudomonadati</taxon>
        <taxon>Pseudomonadota</taxon>
        <taxon>Alphaproteobacteria</taxon>
        <taxon>Hyphomicrobiales</taxon>
        <taxon>Aurantimonadaceae</taxon>
        <taxon>Aureimonas</taxon>
    </lineage>
</organism>
<evidence type="ECO:0000256" key="1">
    <source>
        <dbReference type="SAM" id="MobiDB-lite"/>
    </source>
</evidence>
<evidence type="ECO:0000313" key="2">
    <source>
        <dbReference type="EMBL" id="SHI79323.1"/>
    </source>
</evidence>
<sequence length="287" mass="32494">MSKRQNQMLTSHASEVFGQATFLEGVRECCHPGQYLTYKLVELIETILSKFIRPILTEILVREKNAIAFPLNDLVKIAFSAIQGQEKFPNKPLRLDRVNVEVPIEIHDALPYVAFQNLVNVDQFLDERQRVVSWCRLSHLAQSFDILMKPIKSKGHICRLPDSPSRDCARIKRLEGLRLQPAFFIFSTNPARFRLLPNEQENCGSGSEYCNRFCPTSGAGQPAFIARAYCSVCEHVELSRESNAQNSTCPSYDANCAARPIESHPCPHSREDEIKPRSPAFVESRAS</sequence>
<dbReference type="EMBL" id="FQZC01000001">
    <property type="protein sequence ID" value="SHI79323.1"/>
    <property type="molecule type" value="Genomic_DNA"/>
</dbReference>
<reference evidence="2 3" key="1">
    <citation type="submission" date="2016-11" db="EMBL/GenBank/DDBJ databases">
        <authorList>
            <person name="Varghese N."/>
            <person name="Submissions S."/>
        </authorList>
    </citation>
    <scope>NUCLEOTIDE SEQUENCE [LARGE SCALE GENOMIC DNA]</scope>
    <source>
        <strain evidence="2 3">DSM 21988</strain>
    </source>
</reference>